<proteinExistence type="predicted"/>
<dbReference type="PANTHER" id="PTHR31208">
    <property type="entry name" value="EXPRESSED PROTEIN"/>
    <property type="match status" value="1"/>
</dbReference>
<dbReference type="AlphaFoldDB" id="A0A1Y1HYQ2"/>
<protein>
    <submittedName>
        <fullName evidence="1">Putative lysine decarboxylase family</fullName>
    </submittedName>
</protein>
<gene>
    <name evidence="1" type="ORF">KFL_000870020</name>
</gene>
<dbReference type="STRING" id="105231.A0A1Y1HYQ2"/>
<name>A0A1Y1HYQ2_KLENI</name>
<dbReference type="SUPFAM" id="SSF102405">
    <property type="entry name" value="MCP/YpsA-like"/>
    <property type="match status" value="1"/>
</dbReference>
<dbReference type="Proteomes" id="UP000054558">
    <property type="component" value="Unassembled WGS sequence"/>
</dbReference>
<reference evidence="1 2" key="1">
    <citation type="journal article" date="2014" name="Nat. Commun.">
        <title>Klebsormidium flaccidum genome reveals primary factors for plant terrestrial adaptation.</title>
        <authorList>
            <person name="Hori K."/>
            <person name="Maruyama F."/>
            <person name="Fujisawa T."/>
            <person name="Togashi T."/>
            <person name="Yamamoto N."/>
            <person name="Seo M."/>
            <person name="Sato S."/>
            <person name="Yamada T."/>
            <person name="Mori H."/>
            <person name="Tajima N."/>
            <person name="Moriyama T."/>
            <person name="Ikeuchi M."/>
            <person name="Watanabe M."/>
            <person name="Wada H."/>
            <person name="Kobayashi K."/>
            <person name="Saito M."/>
            <person name="Masuda T."/>
            <person name="Sasaki-Sekimoto Y."/>
            <person name="Mashiguchi K."/>
            <person name="Awai K."/>
            <person name="Shimojima M."/>
            <person name="Masuda S."/>
            <person name="Iwai M."/>
            <person name="Nobusawa T."/>
            <person name="Narise T."/>
            <person name="Kondo S."/>
            <person name="Saito H."/>
            <person name="Sato R."/>
            <person name="Murakawa M."/>
            <person name="Ihara Y."/>
            <person name="Oshima-Yamada Y."/>
            <person name="Ohtaka K."/>
            <person name="Satoh M."/>
            <person name="Sonobe K."/>
            <person name="Ishii M."/>
            <person name="Ohtani R."/>
            <person name="Kanamori-Sato M."/>
            <person name="Honoki R."/>
            <person name="Miyazaki D."/>
            <person name="Mochizuki H."/>
            <person name="Umetsu J."/>
            <person name="Higashi K."/>
            <person name="Shibata D."/>
            <person name="Kamiya Y."/>
            <person name="Sato N."/>
            <person name="Nakamura Y."/>
            <person name="Tabata S."/>
            <person name="Ida S."/>
            <person name="Kurokawa K."/>
            <person name="Ohta H."/>
        </authorList>
    </citation>
    <scope>NUCLEOTIDE SEQUENCE [LARGE SCALE GENOMIC DNA]</scope>
    <source>
        <strain evidence="1 2">NIES-2285</strain>
    </source>
</reference>
<keyword evidence="2" id="KW-1185">Reference proteome</keyword>
<dbReference type="PANTHER" id="PTHR31208:SF11">
    <property type="entry name" value="CYTOKININ RIBOSIDE 5'-MONOPHOSPHATE PHOSPHORIBOHYDROLASE"/>
    <property type="match status" value="1"/>
</dbReference>
<dbReference type="OMA" id="THETRIK"/>
<evidence type="ECO:0000313" key="1">
    <source>
        <dbReference type="EMBL" id="GAQ81667.1"/>
    </source>
</evidence>
<dbReference type="InterPro" id="IPR031100">
    <property type="entry name" value="LOG_fam"/>
</dbReference>
<dbReference type="EMBL" id="DF237036">
    <property type="protein sequence ID" value="GAQ81667.1"/>
    <property type="molecule type" value="Genomic_DNA"/>
</dbReference>
<evidence type="ECO:0000313" key="2">
    <source>
        <dbReference type="Proteomes" id="UP000054558"/>
    </source>
</evidence>
<sequence>MEEAASVSPAFPAEFKSRKSADVVRDEILACYELVERLGRGVVYLGSSRVPQDHPHFIRAQSLSKQIAELLDCTTWTGIGPGLMDAAAKGALPTGKPVGGFKIFRESGQWQSQGSYVHPYLPKENYIVCRFFSARKHGLVDAGVRLCESDRTAFVALPGGVGTLDEMFEILALIQLERLGSVHPVPFLVMNYDNVFDGLMEFLKSCIEYGSVREGEVDSLWKVCSTNEEALKYLRDFYNVPDKHSGPFADHAAGNE</sequence>
<dbReference type="OrthoDB" id="414463at2759"/>
<accession>A0A1Y1HYQ2</accession>
<dbReference type="Pfam" id="PF03641">
    <property type="entry name" value="Lysine_decarbox"/>
    <property type="match status" value="1"/>
</dbReference>
<dbReference type="Gene3D" id="3.40.50.450">
    <property type="match status" value="1"/>
</dbReference>
<organism evidence="1 2">
    <name type="scientific">Klebsormidium nitens</name>
    <name type="common">Green alga</name>
    <name type="synonym">Ulothrix nitens</name>
    <dbReference type="NCBI Taxonomy" id="105231"/>
    <lineage>
        <taxon>Eukaryota</taxon>
        <taxon>Viridiplantae</taxon>
        <taxon>Streptophyta</taxon>
        <taxon>Klebsormidiophyceae</taxon>
        <taxon>Klebsormidiales</taxon>
        <taxon>Klebsormidiaceae</taxon>
        <taxon>Klebsormidium</taxon>
    </lineage>
</organism>